<dbReference type="AlphaFoldDB" id="A0AAD6XQJ0"/>
<proteinExistence type="predicted"/>
<name>A0AAD6XQJ0_9AGAR</name>
<organism evidence="1 2">
    <name type="scientific">Mycena belliarum</name>
    <dbReference type="NCBI Taxonomy" id="1033014"/>
    <lineage>
        <taxon>Eukaryota</taxon>
        <taxon>Fungi</taxon>
        <taxon>Dikarya</taxon>
        <taxon>Basidiomycota</taxon>
        <taxon>Agaricomycotina</taxon>
        <taxon>Agaricomycetes</taxon>
        <taxon>Agaricomycetidae</taxon>
        <taxon>Agaricales</taxon>
        <taxon>Marasmiineae</taxon>
        <taxon>Mycenaceae</taxon>
        <taxon>Mycena</taxon>
    </lineage>
</organism>
<sequence>MAEEVQAANILASLQKMDKVAVADEDQIMEDNMDSADSDGILKDEDDACVNGCQAGWLSPRMKYLLLTTAEVTQDAVINSSDLAKEIGDANPIYLADSIPSEVLPSEKGELREWTKALSMVFQTIAELFAAGTIPNATNLAEALAADDTKRQLYQVYSQRGAEGVHALDALVYTAKGRWETGAFADAHCGAGSGWNELPSCAQHDFDFFLAEAGLQD</sequence>
<evidence type="ECO:0000313" key="1">
    <source>
        <dbReference type="EMBL" id="KAJ7087328.1"/>
    </source>
</evidence>
<evidence type="ECO:0000313" key="2">
    <source>
        <dbReference type="Proteomes" id="UP001222325"/>
    </source>
</evidence>
<protein>
    <submittedName>
        <fullName evidence="1">Uncharacterized protein</fullName>
    </submittedName>
</protein>
<accession>A0AAD6XQJ0</accession>
<dbReference type="EMBL" id="JARJCN010000029">
    <property type="protein sequence ID" value="KAJ7087328.1"/>
    <property type="molecule type" value="Genomic_DNA"/>
</dbReference>
<gene>
    <name evidence="1" type="ORF">B0H15DRAFT_843532</name>
</gene>
<comment type="caution">
    <text evidence="1">The sequence shown here is derived from an EMBL/GenBank/DDBJ whole genome shotgun (WGS) entry which is preliminary data.</text>
</comment>
<keyword evidence="2" id="KW-1185">Reference proteome</keyword>
<reference evidence="1" key="1">
    <citation type="submission" date="2023-03" db="EMBL/GenBank/DDBJ databases">
        <title>Massive genome expansion in bonnet fungi (Mycena s.s.) driven by repeated elements and novel gene families across ecological guilds.</title>
        <authorList>
            <consortium name="Lawrence Berkeley National Laboratory"/>
            <person name="Harder C.B."/>
            <person name="Miyauchi S."/>
            <person name="Viragh M."/>
            <person name="Kuo A."/>
            <person name="Thoen E."/>
            <person name="Andreopoulos B."/>
            <person name="Lu D."/>
            <person name="Skrede I."/>
            <person name="Drula E."/>
            <person name="Henrissat B."/>
            <person name="Morin E."/>
            <person name="Kohler A."/>
            <person name="Barry K."/>
            <person name="LaButti K."/>
            <person name="Morin E."/>
            <person name="Salamov A."/>
            <person name="Lipzen A."/>
            <person name="Mereny Z."/>
            <person name="Hegedus B."/>
            <person name="Baldrian P."/>
            <person name="Stursova M."/>
            <person name="Weitz H."/>
            <person name="Taylor A."/>
            <person name="Grigoriev I.V."/>
            <person name="Nagy L.G."/>
            <person name="Martin F."/>
            <person name="Kauserud H."/>
        </authorList>
    </citation>
    <scope>NUCLEOTIDE SEQUENCE</scope>
    <source>
        <strain evidence="1">CBHHK173m</strain>
    </source>
</reference>
<dbReference type="Proteomes" id="UP001222325">
    <property type="component" value="Unassembled WGS sequence"/>
</dbReference>